<dbReference type="GeneID" id="54474628"/>
<keyword evidence="7" id="KW-0119">Carbohydrate metabolism</keyword>
<dbReference type="PANTHER" id="PTHR42061:SF6">
    <property type="entry name" value="ENDO-CHITOSANASE"/>
    <property type="match status" value="1"/>
</dbReference>
<keyword evidence="8 10" id="KW-0326">Glycosidase</keyword>
<comment type="function">
    <text evidence="10">Chitosanase catalyzing the endo-type cleavage of chitosan, the deacylated form of chitin. Chitosanase may be crucial in the degradation of the deacetylated portion of chitin in the fungal cell wall.</text>
</comment>
<name>A0A6A6PV20_9PEZI</name>
<evidence type="ECO:0000256" key="3">
    <source>
        <dbReference type="ARBA" id="ARBA00007799"/>
    </source>
</evidence>
<comment type="similarity">
    <text evidence="3 10">Belongs to the glycosyl hydrolase 75 family.</text>
</comment>
<evidence type="ECO:0000313" key="12">
    <source>
        <dbReference type="EMBL" id="KAF2483571.1"/>
    </source>
</evidence>
<comment type="catalytic activity">
    <reaction evidence="1 10">
        <text>Endohydrolysis of beta-(1-&gt;4)-linkages between D-glucosamine residues in a partly acetylated chitosan.</text>
        <dbReference type="EC" id="3.2.1.132"/>
    </reaction>
</comment>
<reference evidence="12" key="1">
    <citation type="journal article" date="2020" name="Stud. Mycol.">
        <title>101 Dothideomycetes genomes: a test case for predicting lifestyles and emergence of pathogens.</title>
        <authorList>
            <person name="Haridas S."/>
            <person name="Albert R."/>
            <person name="Binder M."/>
            <person name="Bloem J."/>
            <person name="Labutti K."/>
            <person name="Salamov A."/>
            <person name="Andreopoulos B."/>
            <person name="Baker S."/>
            <person name="Barry K."/>
            <person name="Bills G."/>
            <person name="Bluhm B."/>
            <person name="Cannon C."/>
            <person name="Castanera R."/>
            <person name="Culley D."/>
            <person name="Daum C."/>
            <person name="Ezra D."/>
            <person name="Gonzalez J."/>
            <person name="Henrissat B."/>
            <person name="Kuo A."/>
            <person name="Liang C."/>
            <person name="Lipzen A."/>
            <person name="Lutzoni F."/>
            <person name="Magnuson J."/>
            <person name="Mondo S."/>
            <person name="Nolan M."/>
            <person name="Ohm R."/>
            <person name="Pangilinan J."/>
            <person name="Park H.-J."/>
            <person name="Ramirez L."/>
            <person name="Alfaro M."/>
            <person name="Sun H."/>
            <person name="Tritt A."/>
            <person name="Yoshinaga Y."/>
            <person name="Zwiers L.-H."/>
            <person name="Turgeon B."/>
            <person name="Goodwin S."/>
            <person name="Spatafora J."/>
            <person name="Crous P."/>
            <person name="Grigoriev I."/>
        </authorList>
    </citation>
    <scope>NUCLEOTIDE SEQUENCE</scope>
    <source>
        <strain evidence="12">CBS 113389</strain>
    </source>
</reference>
<dbReference type="GO" id="GO:0005576">
    <property type="term" value="C:extracellular region"/>
    <property type="evidence" value="ECO:0007669"/>
    <property type="project" value="UniProtKB-SubCell"/>
</dbReference>
<keyword evidence="9 10" id="KW-0624">Polysaccharide degradation</keyword>
<evidence type="ECO:0000256" key="4">
    <source>
        <dbReference type="ARBA" id="ARBA00022525"/>
    </source>
</evidence>
<dbReference type="OrthoDB" id="4756206at2759"/>
<dbReference type="PANTHER" id="PTHR42061">
    <property type="entry name" value="ENDO-CHITOSANASE"/>
    <property type="match status" value="1"/>
</dbReference>
<dbReference type="Pfam" id="PF07335">
    <property type="entry name" value="Glyco_hydro_75"/>
    <property type="match status" value="1"/>
</dbReference>
<evidence type="ECO:0000256" key="10">
    <source>
        <dbReference type="RuleBase" id="RU361208"/>
    </source>
</evidence>
<dbReference type="EC" id="3.2.1.132" evidence="10"/>
<gene>
    <name evidence="12" type="ORF">BDY17DRAFT_297641</name>
</gene>
<keyword evidence="4" id="KW-0964">Secreted</keyword>
<keyword evidence="6 10" id="KW-0378">Hydrolase</keyword>
<accession>A0A6A6PV20</accession>
<evidence type="ECO:0000256" key="8">
    <source>
        <dbReference type="ARBA" id="ARBA00023295"/>
    </source>
</evidence>
<evidence type="ECO:0000313" key="13">
    <source>
        <dbReference type="Proteomes" id="UP000799767"/>
    </source>
</evidence>
<organism evidence="12 13">
    <name type="scientific">Neohortaea acidophila</name>
    <dbReference type="NCBI Taxonomy" id="245834"/>
    <lineage>
        <taxon>Eukaryota</taxon>
        <taxon>Fungi</taxon>
        <taxon>Dikarya</taxon>
        <taxon>Ascomycota</taxon>
        <taxon>Pezizomycotina</taxon>
        <taxon>Dothideomycetes</taxon>
        <taxon>Dothideomycetidae</taxon>
        <taxon>Mycosphaerellales</taxon>
        <taxon>Teratosphaeriaceae</taxon>
        <taxon>Neohortaea</taxon>
    </lineage>
</organism>
<evidence type="ECO:0000256" key="2">
    <source>
        <dbReference type="ARBA" id="ARBA00004613"/>
    </source>
</evidence>
<comment type="subcellular location">
    <subcellularLocation>
        <location evidence="2 10">Secreted</location>
    </subcellularLocation>
</comment>
<dbReference type="InterPro" id="IPR009939">
    <property type="entry name" value="Chitosanase_fungal"/>
</dbReference>
<feature type="compositionally biased region" description="Basic and acidic residues" evidence="11">
    <location>
        <begin position="82"/>
        <end position="91"/>
    </location>
</feature>
<dbReference type="RefSeq" id="XP_033590141.1">
    <property type="nucleotide sequence ID" value="XM_033733626.1"/>
</dbReference>
<sequence>MFGQLYLALCALQAVAHAYSVPPNLQTFYNTVSKQKNCTHTLKSGFGNGDNDYPLNWAYCELDNVMYIHYGGGGLGSMAIDVDGRRPKGDNPQDSQDGTAFEDTLRSYNISGVKDLDPYIHPYVVLGNQGTKKGYLTFDPHVYGVQPLSVVAVVCNGKLFYGVWGDTNGDDDYPKNGASTGEASQALGTACFGKHVSANIGHGKPDVLYVAFKGATAVPGAKGADWAAKSYDEFEASIKQLGDKLVSQISLGSPTATATVWSPTLTGTALSSALANWDGQSYTPPSSKSTAISKHKTGRQW</sequence>
<keyword evidence="13" id="KW-1185">Reference proteome</keyword>
<protein>
    <recommendedName>
        <fullName evidence="10">Endo-chitosanase</fullName>
        <ecNumber evidence="10">3.2.1.132</ecNumber>
    </recommendedName>
</protein>
<feature type="region of interest" description="Disordered" evidence="11">
    <location>
        <begin position="82"/>
        <end position="101"/>
    </location>
</feature>
<dbReference type="GO" id="GO:0000272">
    <property type="term" value="P:polysaccharide catabolic process"/>
    <property type="evidence" value="ECO:0007669"/>
    <property type="project" value="UniProtKB-KW"/>
</dbReference>
<dbReference type="Proteomes" id="UP000799767">
    <property type="component" value="Unassembled WGS sequence"/>
</dbReference>
<dbReference type="GO" id="GO:0016977">
    <property type="term" value="F:chitosanase activity"/>
    <property type="evidence" value="ECO:0007669"/>
    <property type="project" value="UniProtKB-EC"/>
</dbReference>
<evidence type="ECO:0000256" key="5">
    <source>
        <dbReference type="ARBA" id="ARBA00022729"/>
    </source>
</evidence>
<feature type="signal peptide" evidence="10">
    <location>
        <begin position="1"/>
        <end position="18"/>
    </location>
</feature>
<keyword evidence="5 10" id="KW-0732">Signal</keyword>
<evidence type="ECO:0000256" key="1">
    <source>
        <dbReference type="ARBA" id="ARBA00000405"/>
    </source>
</evidence>
<feature type="chain" id="PRO_5025708384" description="Endo-chitosanase" evidence="10">
    <location>
        <begin position="19"/>
        <end position="301"/>
    </location>
</feature>
<evidence type="ECO:0000256" key="6">
    <source>
        <dbReference type="ARBA" id="ARBA00022801"/>
    </source>
</evidence>
<feature type="region of interest" description="Disordered" evidence="11">
    <location>
        <begin position="282"/>
        <end position="301"/>
    </location>
</feature>
<evidence type="ECO:0000256" key="11">
    <source>
        <dbReference type="SAM" id="MobiDB-lite"/>
    </source>
</evidence>
<proteinExistence type="inferred from homology"/>
<feature type="compositionally biased region" description="Polar residues" evidence="11">
    <location>
        <begin position="282"/>
        <end position="292"/>
    </location>
</feature>
<dbReference type="EMBL" id="MU001635">
    <property type="protein sequence ID" value="KAF2483571.1"/>
    <property type="molecule type" value="Genomic_DNA"/>
</dbReference>
<dbReference type="AlphaFoldDB" id="A0A6A6PV20"/>
<evidence type="ECO:0000256" key="7">
    <source>
        <dbReference type="ARBA" id="ARBA00023277"/>
    </source>
</evidence>
<evidence type="ECO:0000256" key="9">
    <source>
        <dbReference type="ARBA" id="ARBA00023326"/>
    </source>
</evidence>